<dbReference type="SUPFAM" id="SSF53850">
    <property type="entry name" value="Periplasmic binding protein-like II"/>
    <property type="match status" value="1"/>
</dbReference>
<dbReference type="InterPro" id="IPR036390">
    <property type="entry name" value="WH_DNA-bd_sf"/>
</dbReference>
<comment type="similarity">
    <text evidence="1">Belongs to the LysR transcriptional regulatory family.</text>
</comment>
<keyword evidence="2" id="KW-0805">Transcription regulation</keyword>
<dbReference type="FunFam" id="1.10.10.10:FF:000001">
    <property type="entry name" value="LysR family transcriptional regulator"/>
    <property type="match status" value="1"/>
</dbReference>
<dbReference type="PANTHER" id="PTHR30419:SF8">
    <property type="entry name" value="NITROGEN ASSIMILATION TRANSCRIPTIONAL ACTIVATOR-RELATED"/>
    <property type="match status" value="1"/>
</dbReference>
<evidence type="ECO:0000256" key="2">
    <source>
        <dbReference type="ARBA" id="ARBA00023015"/>
    </source>
</evidence>
<dbReference type="GO" id="GO:0003677">
    <property type="term" value="F:DNA binding"/>
    <property type="evidence" value="ECO:0007669"/>
    <property type="project" value="UniProtKB-KW"/>
</dbReference>
<dbReference type="SUPFAM" id="SSF46785">
    <property type="entry name" value="Winged helix' DNA-binding domain"/>
    <property type="match status" value="1"/>
</dbReference>
<dbReference type="STRING" id="569882.SAMN04490248_104162"/>
<dbReference type="PANTHER" id="PTHR30419">
    <property type="entry name" value="HTH-TYPE TRANSCRIPTIONAL REGULATOR YBHD"/>
    <property type="match status" value="1"/>
</dbReference>
<evidence type="ECO:0000313" key="7">
    <source>
        <dbReference type="Proteomes" id="UP000198893"/>
    </source>
</evidence>
<evidence type="ECO:0000256" key="3">
    <source>
        <dbReference type="ARBA" id="ARBA00023125"/>
    </source>
</evidence>
<evidence type="ECO:0000259" key="5">
    <source>
        <dbReference type="PROSITE" id="PS50931"/>
    </source>
</evidence>
<reference evidence="6 7" key="1">
    <citation type="submission" date="2016-10" db="EMBL/GenBank/DDBJ databases">
        <authorList>
            <person name="de Groot N.N."/>
        </authorList>
    </citation>
    <scope>NUCLEOTIDE SEQUENCE [LARGE SCALE GENOMIC DNA]</scope>
    <source>
        <strain evidence="6 7">DSM 27842</strain>
    </source>
</reference>
<dbReference type="AlphaFoldDB" id="A0A1H8P7E2"/>
<dbReference type="PRINTS" id="PR00039">
    <property type="entry name" value="HTHLYSR"/>
</dbReference>
<dbReference type="InterPro" id="IPR036388">
    <property type="entry name" value="WH-like_DNA-bd_sf"/>
</dbReference>
<organism evidence="6 7">
    <name type="scientific">Salinihabitans flavidus</name>
    <dbReference type="NCBI Taxonomy" id="569882"/>
    <lineage>
        <taxon>Bacteria</taxon>
        <taxon>Pseudomonadati</taxon>
        <taxon>Pseudomonadota</taxon>
        <taxon>Alphaproteobacteria</taxon>
        <taxon>Rhodobacterales</taxon>
        <taxon>Roseobacteraceae</taxon>
        <taxon>Salinihabitans</taxon>
    </lineage>
</organism>
<dbReference type="Proteomes" id="UP000198893">
    <property type="component" value="Unassembled WGS sequence"/>
</dbReference>
<dbReference type="InterPro" id="IPR005119">
    <property type="entry name" value="LysR_subst-bd"/>
</dbReference>
<dbReference type="GO" id="GO:0003700">
    <property type="term" value="F:DNA-binding transcription factor activity"/>
    <property type="evidence" value="ECO:0007669"/>
    <property type="project" value="InterPro"/>
</dbReference>
<protein>
    <submittedName>
        <fullName evidence="6">DNA-binding transcriptional regulator, LysR family</fullName>
    </submittedName>
</protein>
<keyword evidence="4" id="KW-0804">Transcription</keyword>
<dbReference type="Gene3D" id="1.10.10.10">
    <property type="entry name" value="Winged helix-like DNA-binding domain superfamily/Winged helix DNA-binding domain"/>
    <property type="match status" value="1"/>
</dbReference>
<keyword evidence="3 6" id="KW-0238">DNA-binding</keyword>
<proteinExistence type="inferred from homology"/>
<dbReference type="PROSITE" id="PS50931">
    <property type="entry name" value="HTH_LYSR"/>
    <property type="match status" value="1"/>
</dbReference>
<evidence type="ECO:0000313" key="6">
    <source>
        <dbReference type="EMBL" id="SEO37588.1"/>
    </source>
</evidence>
<keyword evidence="7" id="KW-1185">Reference proteome</keyword>
<dbReference type="GO" id="GO:0005829">
    <property type="term" value="C:cytosol"/>
    <property type="evidence" value="ECO:0007669"/>
    <property type="project" value="TreeGrafter"/>
</dbReference>
<name>A0A1H8P7E2_9RHOB</name>
<accession>A0A1H8P7E2</accession>
<dbReference type="EMBL" id="FODS01000004">
    <property type="protein sequence ID" value="SEO37588.1"/>
    <property type="molecule type" value="Genomic_DNA"/>
</dbReference>
<dbReference type="OrthoDB" id="9791253at2"/>
<evidence type="ECO:0000256" key="1">
    <source>
        <dbReference type="ARBA" id="ARBA00009437"/>
    </source>
</evidence>
<dbReference type="Gene3D" id="3.40.190.290">
    <property type="match status" value="1"/>
</dbReference>
<sequence length="295" mass="31544">MLDPNLNCFLIVAAEGSIRKASEKLNIAASAVSRRITGLEEDLGVPLFERHARGLRLTDAGGIFMDHARRVRRDEAFAMGEIEALRDLRRGAIRISCVEGTISGLITPAIVEFRPNSKDVKLSVVRAGSTAVMRAVAADEADLGLAFDPPAHRDVAVVTQTPAPLYAVVAPGYALPDGTLGLADIAHLPIAMPPDSIYGIRDVIDRAGVALDPALKCDSVYGLVGFAKEGQGISLLPMCCIHDQLGAGALVARSLRDAPLKNATISLVARRHRNLPPVTRRFCTILSRIMETAPF</sequence>
<feature type="domain" description="HTH lysR-type" evidence="5">
    <location>
        <begin position="1"/>
        <end position="58"/>
    </location>
</feature>
<dbReference type="InterPro" id="IPR050950">
    <property type="entry name" value="HTH-type_LysR_regulators"/>
</dbReference>
<dbReference type="RefSeq" id="WP_093116255.1">
    <property type="nucleotide sequence ID" value="NZ_FODS01000004.1"/>
</dbReference>
<dbReference type="InterPro" id="IPR000847">
    <property type="entry name" value="LysR_HTH_N"/>
</dbReference>
<evidence type="ECO:0000256" key="4">
    <source>
        <dbReference type="ARBA" id="ARBA00023163"/>
    </source>
</evidence>
<dbReference type="Pfam" id="PF00126">
    <property type="entry name" value="HTH_1"/>
    <property type="match status" value="1"/>
</dbReference>
<gene>
    <name evidence="6" type="ORF">SAMN04490248_104162</name>
</gene>
<dbReference type="Pfam" id="PF03466">
    <property type="entry name" value="LysR_substrate"/>
    <property type="match status" value="1"/>
</dbReference>